<dbReference type="AlphaFoldDB" id="A0A834XSP8"/>
<evidence type="ECO:0000313" key="9">
    <source>
        <dbReference type="Proteomes" id="UP000639338"/>
    </source>
</evidence>
<feature type="domain" description="DUS-like FMN-binding" evidence="7">
    <location>
        <begin position="126"/>
        <end position="192"/>
    </location>
</feature>
<dbReference type="InterPro" id="IPR013785">
    <property type="entry name" value="Aldolase_TIM"/>
</dbReference>
<accession>A0A834XSP8</accession>
<gene>
    <name evidence="8" type="ORF">HCN44_000742</name>
</gene>
<comment type="similarity">
    <text evidence="1">Belongs to the Dus family. Dus3 subfamily.</text>
</comment>
<dbReference type="EC" id="1.3.1.89" evidence="2"/>
<dbReference type="Proteomes" id="UP000639338">
    <property type="component" value="Unassembled WGS sequence"/>
</dbReference>
<proteinExistence type="inferred from homology"/>
<evidence type="ECO:0000313" key="8">
    <source>
        <dbReference type="EMBL" id="KAF7990937.1"/>
    </source>
</evidence>
<dbReference type="PANTHER" id="PTHR45846:SF1">
    <property type="entry name" value="TRNA-DIHYDROURIDINE(47) SYNTHASE [NAD(P)(+)]-LIKE"/>
    <property type="match status" value="1"/>
</dbReference>
<evidence type="ECO:0000256" key="3">
    <source>
        <dbReference type="ARBA" id="ARBA00048266"/>
    </source>
</evidence>
<dbReference type="OrthoDB" id="5981545at2759"/>
<protein>
    <recommendedName>
        <fullName evidence="2">tRNA-dihydrouridine(47) synthase [NAD(P)(+)]</fullName>
        <ecNumber evidence="2">1.3.1.89</ecNumber>
    </recommendedName>
</protein>
<evidence type="ECO:0000256" key="2">
    <source>
        <dbReference type="ARBA" id="ARBA00012376"/>
    </source>
</evidence>
<comment type="catalytic activity">
    <reaction evidence="6">
        <text>5,6-dihydrouridine(47) in tRNA + NADP(+) = uridine(47) in tRNA + NADPH + H(+)</text>
        <dbReference type="Rhea" id="RHEA:53360"/>
        <dbReference type="Rhea" id="RHEA-COMP:13539"/>
        <dbReference type="Rhea" id="RHEA-COMP:13540"/>
        <dbReference type="ChEBI" id="CHEBI:15378"/>
        <dbReference type="ChEBI" id="CHEBI:57783"/>
        <dbReference type="ChEBI" id="CHEBI:58349"/>
        <dbReference type="ChEBI" id="CHEBI:65315"/>
        <dbReference type="ChEBI" id="CHEBI:74443"/>
        <dbReference type="EC" id="1.3.1.89"/>
    </reaction>
    <physiologicalReaction direction="right-to-left" evidence="6">
        <dbReference type="Rhea" id="RHEA:53362"/>
    </physiologicalReaction>
</comment>
<dbReference type="EMBL" id="JACMRX010000004">
    <property type="protein sequence ID" value="KAF7990937.1"/>
    <property type="molecule type" value="Genomic_DNA"/>
</dbReference>
<evidence type="ECO:0000256" key="6">
    <source>
        <dbReference type="ARBA" id="ARBA00049513"/>
    </source>
</evidence>
<dbReference type="InterPro" id="IPR035587">
    <property type="entry name" value="DUS-like_FMN-bd"/>
</dbReference>
<dbReference type="GO" id="GO:0102265">
    <property type="term" value="F:tRNA-dihydrouridine47 synthase activity"/>
    <property type="evidence" value="ECO:0007669"/>
    <property type="project" value="UniProtKB-EC"/>
</dbReference>
<dbReference type="PANTHER" id="PTHR45846">
    <property type="entry name" value="TRNA-DIHYDROURIDINE(47) SYNTHASE [NAD(P)(+)]-LIKE"/>
    <property type="match status" value="1"/>
</dbReference>
<reference evidence="8 9" key="1">
    <citation type="submission" date="2020-08" db="EMBL/GenBank/DDBJ databases">
        <title>Aphidius gifuensis genome sequencing and assembly.</title>
        <authorList>
            <person name="Du Z."/>
        </authorList>
    </citation>
    <scope>NUCLEOTIDE SEQUENCE [LARGE SCALE GENOMIC DNA]</scope>
    <source>
        <strain evidence="8">YNYX2018</strain>
        <tissue evidence="8">Adults</tissue>
    </source>
</reference>
<dbReference type="Gene3D" id="3.20.20.70">
    <property type="entry name" value="Aldolase class I"/>
    <property type="match status" value="1"/>
</dbReference>
<sequence length="207" mass="23600">MPEAKSERCQKQLQEATSVCDNTEIINNSAILVLNAKSLFDLIKIKAKNNIPENDTKEIADKRQKLETNITDNSNDNNIEKKNCTTDDDDKKLGAVIDYDLIKLCLSEKKKIDWKDESFLSSLTTVGNLPFRRICKFYGADITCSEMALALKILKRANEEWALVKKYDTEDIFGVQICGNNPGVLTRCAQLIIINKVVRFRLKKFYI</sequence>
<comment type="catalytic activity">
    <reaction evidence="4">
        <text>a 5,6-dihydrouridine in mRNA + NAD(+) = a uridine in mRNA + NADH + H(+)</text>
        <dbReference type="Rhea" id="RHEA:69851"/>
        <dbReference type="Rhea" id="RHEA-COMP:14658"/>
        <dbReference type="Rhea" id="RHEA-COMP:17789"/>
        <dbReference type="ChEBI" id="CHEBI:15378"/>
        <dbReference type="ChEBI" id="CHEBI:57540"/>
        <dbReference type="ChEBI" id="CHEBI:57945"/>
        <dbReference type="ChEBI" id="CHEBI:65315"/>
        <dbReference type="ChEBI" id="CHEBI:74443"/>
    </reaction>
    <physiologicalReaction direction="right-to-left" evidence="4">
        <dbReference type="Rhea" id="RHEA:69853"/>
    </physiologicalReaction>
</comment>
<dbReference type="GO" id="GO:0003723">
    <property type="term" value="F:RNA binding"/>
    <property type="evidence" value="ECO:0007669"/>
    <property type="project" value="TreeGrafter"/>
</dbReference>
<comment type="catalytic activity">
    <reaction evidence="3">
        <text>5,6-dihydrouridine(47) in tRNA + NAD(+) = uridine(47) in tRNA + NADH + H(+)</text>
        <dbReference type="Rhea" id="RHEA:53364"/>
        <dbReference type="Rhea" id="RHEA-COMP:13539"/>
        <dbReference type="Rhea" id="RHEA-COMP:13540"/>
        <dbReference type="ChEBI" id="CHEBI:15378"/>
        <dbReference type="ChEBI" id="CHEBI:57540"/>
        <dbReference type="ChEBI" id="CHEBI:57945"/>
        <dbReference type="ChEBI" id="CHEBI:65315"/>
        <dbReference type="ChEBI" id="CHEBI:74443"/>
        <dbReference type="EC" id="1.3.1.89"/>
    </reaction>
    <physiologicalReaction direction="right-to-left" evidence="3">
        <dbReference type="Rhea" id="RHEA:53366"/>
    </physiologicalReaction>
</comment>
<evidence type="ECO:0000259" key="7">
    <source>
        <dbReference type="Pfam" id="PF01207"/>
    </source>
</evidence>
<evidence type="ECO:0000256" key="1">
    <source>
        <dbReference type="ARBA" id="ARBA00005451"/>
    </source>
</evidence>
<keyword evidence="9" id="KW-1185">Reference proteome</keyword>
<dbReference type="Pfam" id="PF01207">
    <property type="entry name" value="Dus"/>
    <property type="match status" value="1"/>
</dbReference>
<organism evidence="8 9">
    <name type="scientific">Aphidius gifuensis</name>
    <name type="common">Parasitoid wasp</name>
    <dbReference type="NCBI Taxonomy" id="684658"/>
    <lineage>
        <taxon>Eukaryota</taxon>
        <taxon>Metazoa</taxon>
        <taxon>Ecdysozoa</taxon>
        <taxon>Arthropoda</taxon>
        <taxon>Hexapoda</taxon>
        <taxon>Insecta</taxon>
        <taxon>Pterygota</taxon>
        <taxon>Neoptera</taxon>
        <taxon>Endopterygota</taxon>
        <taxon>Hymenoptera</taxon>
        <taxon>Apocrita</taxon>
        <taxon>Ichneumonoidea</taxon>
        <taxon>Braconidae</taxon>
        <taxon>Aphidiinae</taxon>
        <taxon>Aphidius</taxon>
    </lineage>
</organism>
<comment type="caution">
    <text evidence="8">The sequence shown here is derived from an EMBL/GenBank/DDBJ whole genome shotgun (WGS) entry which is preliminary data.</text>
</comment>
<comment type="catalytic activity">
    <reaction evidence="5">
        <text>a 5,6-dihydrouridine in mRNA + NADP(+) = a uridine in mRNA + NADPH + H(+)</text>
        <dbReference type="Rhea" id="RHEA:69855"/>
        <dbReference type="Rhea" id="RHEA-COMP:14658"/>
        <dbReference type="Rhea" id="RHEA-COMP:17789"/>
        <dbReference type="ChEBI" id="CHEBI:15378"/>
        <dbReference type="ChEBI" id="CHEBI:57783"/>
        <dbReference type="ChEBI" id="CHEBI:58349"/>
        <dbReference type="ChEBI" id="CHEBI:65315"/>
        <dbReference type="ChEBI" id="CHEBI:74443"/>
    </reaction>
    <physiologicalReaction direction="right-to-left" evidence="5">
        <dbReference type="Rhea" id="RHEA:69857"/>
    </physiologicalReaction>
</comment>
<name>A0A834XSP8_APHGI</name>
<evidence type="ECO:0000256" key="4">
    <source>
        <dbReference type="ARBA" id="ARBA00048342"/>
    </source>
</evidence>
<dbReference type="SUPFAM" id="SSF51395">
    <property type="entry name" value="FMN-linked oxidoreductases"/>
    <property type="match status" value="1"/>
</dbReference>
<evidence type="ECO:0000256" key="5">
    <source>
        <dbReference type="ARBA" id="ARBA00049447"/>
    </source>
</evidence>